<reference evidence="2" key="3">
    <citation type="submission" date="2025-09" db="UniProtKB">
        <authorList>
            <consortium name="Ensembl"/>
        </authorList>
    </citation>
    <scope>IDENTIFICATION</scope>
</reference>
<dbReference type="GeneTree" id="ENSGT01120000271815"/>
<feature type="signal peptide" evidence="1">
    <location>
        <begin position="1"/>
        <end position="15"/>
    </location>
</feature>
<proteinExistence type="predicted"/>
<dbReference type="PANTHER" id="PTHR12138">
    <property type="entry name" value="PRIMATE-EXPANDED PROTEIN FAMILY"/>
    <property type="match status" value="1"/>
</dbReference>
<evidence type="ECO:0000256" key="1">
    <source>
        <dbReference type="SAM" id="SignalP"/>
    </source>
</evidence>
<organism evidence="2 3">
    <name type="scientific">Macaca fascicularis</name>
    <name type="common">Crab-eating macaque</name>
    <name type="synonym">Cynomolgus monkey</name>
    <dbReference type="NCBI Taxonomy" id="9541"/>
    <lineage>
        <taxon>Eukaryota</taxon>
        <taxon>Metazoa</taxon>
        <taxon>Chordata</taxon>
        <taxon>Craniata</taxon>
        <taxon>Vertebrata</taxon>
        <taxon>Euteleostomi</taxon>
        <taxon>Mammalia</taxon>
        <taxon>Eutheria</taxon>
        <taxon>Euarchontoglires</taxon>
        <taxon>Primates</taxon>
        <taxon>Haplorrhini</taxon>
        <taxon>Catarrhini</taxon>
        <taxon>Cercopithecidae</taxon>
        <taxon>Cercopithecinae</taxon>
        <taxon>Macaca</taxon>
    </lineage>
</organism>
<protein>
    <submittedName>
        <fullName evidence="2">Uncharacterized protein</fullName>
    </submittedName>
</protein>
<accession>A0A7N9CLM5</accession>
<feature type="chain" id="PRO_5031319127" evidence="1">
    <location>
        <begin position="16"/>
        <end position="101"/>
    </location>
</feature>
<dbReference type="Ensembl" id="ENSMFAT00000102436.1">
    <property type="protein sequence ID" value="ENSMFAP00000053597.1"/>
    <property type="gene ID" value="ENSMFAG00000063515.1"/>
</dbReference>
<keyword evidence="1" id="KW-0732">Signal</keyword>
<keyword evidence="3" id="KW-1185">Reference proteome</keyword>
<name>A0A7N9CLM5_MACFA</name>
<dbReference type="Proteomes" id="UP000233100">
    <property type="component" value="Chromosome 1"/>
</dbReference>
<reference evidence="2" key="2">
    <citation type="submission" date="2025-08" db="UniProtKB">
        <authorList>
            <consortium name="Ensembl"/>
        </authorList>
    </citation>
    <scope>IDENTIFICATION</scope>
</reference>
<sequence>LFFFFFFFFLRQSLTLSPRLEECSGVILAYCILHLSGSSDPPTSASGIAGTTGMHHYAQLIFYFLVETGFHYVAQTGLKFLSSIDPPTSASQSAQITGVSH</sequence>
<reference evidence="2 3" key="1">
    <citation type="submission" date="2013-03" db="EMBL/GenBank/DDBJ databases">
        <authorList>
            <person name="Warren W."/>
            <person name="Wilson R.K."/>
        </authorList>
    </citation>
    <scope>NUCLEOTIDE SEQUENCE</scope>
</reference>
<dbReference type="AlphaFoldDB" id="A0A7N9CLM5"/>
<evidence type="ECO:0000313" key="2">
    <source>
        <dbReference type="Ensembl" id="ENSMFAP00000053597.1"/>
    </source>
</evidence>
<evidence type="ECO:0000313" key="3">
    <source>
        <dbReference type="Proteomes" id="UP000233100"/>
    </source>
</evidence>
<dbReference type="PRINTS" id="PR02045">
    <property type="entry name" value="F138DOMAIN"/>
</dbReference>
<dbReference type="PANTHER" id="PTHR12138:SF133">
    <property type="entry name" value="SECRETED PROTEIN"/>
    <property type="match status" value="1"/>
</dbReference>